<feature type="non-terminal residue" evidence="8">
    <location>
        <position position="1"/>
    </location>
</feature>
<dbReference type="EMBL" id="JARKIK010000044">
    <property type="protein sequence ID" value="KAK8736434.1"/>
    <property type="molecule type" value="Genomic_DNA"/>
</dbReference>
<keyword evidence="2" id="KW-1015">Disulfide bond</keyword>
<dbReference type="Proteomes" id="UP001445076">
    <property type="component" value="Unassembled WGS sequence"/>
</dbReference>
<evidence type="ECO:0000256" key="1">
    <source>
        <dbReference type="ARBA" id="ARBA00022737"/>
    </source>
</evidence>
<sequence length="1357" mass="151323">PPEPTPGLPRVISPECKMEGRTFSSFDDSVYEMEPCNHILAEDKINKDWSISVHKNCSESNKCDRYLNITQEDKQMILRPDLLIVWDENTYTVTQAQHIGKSTNTFSVSRVGDSIYFESKTHSFSVEWNVEMNVNIILGDHLLNKVDGLCGFYTGDSSDDKTKPDGKLATTIKEYGQSWSLDDKECEEKPKCTSETTVKALDLCNTVQLRPFTECHSTVDPTPFMKGCVDSMCECLNSDTEEEQCRCQALTRYIASCLEKNPEAPVSNWRFIAKCYKQCGPGEIYQDCYRAKCEKSCENQHDEILCPEEEGSCIPGCFCSPGLVRKGDRCVAPEQCRDCICEGYGDPHYMTFDRYNYTFNGECSYIAARDMNARGQHKFQVITRNKRCTQIPVTVCTDAVTVLFNFHTVFISAVGVDTVKLIIDEDEVTSFPHREPWLAVEQPDPSQIMVAIPEIHLEVTFFLENFGFSIRLPSNLYFNKTEGLCGNCNHNTEDDLVDRNSGLIESIDTFGRSWLLETEPLSCGVLEKDATFCIPLPPDQDPCLKIMNEDLFGKCHPVEDPAAYVSSCQLDACGSREPQVAACHSLEAYARRCADLDICLDWRSEELCPKACNGGQEYHACASGCVRTCENYEELQSNPDACPISPVDGCFCPDGMALDKGRCINASYCKTCDEEGHRISDVWQIDACTTCECTSQGSSCSTKTCPGDPICDEGYIVVEINGTGDDCCGPRKKCKVKPTEDCPPPVEPKDGCGYGQRQKVIEAPGVCPQYACVCLEPEDCPQLVTPDDNDLKPGEEWTLDDTGCCARYTMQCTGECPEVTCPEFHVLTEESVKDGECCPKTTCEPPADACIYQHKYYIDIVGNQQPVSDSDVPQKKLYKADESWTDGLCLTCKCTQENEGHSRHHCTQHTCPTLDSHPDRGEYELESVETPGQCCPTVIRTACIDDYEVINIGETLNDPLNGCRSVECVKSPEGKVDKIEKIYSCDEACGAGWEYEPSPLFPTQCCGQCVQVACVVESEVKAVNETWISDDLCTTYTCTKDKHDQIQIQAVEAQCAKPGEEDLKKYVFEENKVADQCCSVHTKTACLMNDSPIPVGDSVQDPYDTCTTITCEASADGNATRREKETTCDTKCDLGSTYVAPLPLSNECCGKCLKTHCVDDGKSYSIGERWESEGDVCFEYSCETRNDVLTTIAVKKECPYFDPECPEEEIYMDDLGCCKLCNITRQEKRDCKPKPMPPHETIGIFQISTRHVGTCKNHAPVPDFRQCSGHCDSFTMFEGQGRQATHVSTCFCCKPSKMEKIRVPLRCDSGVSFSPVYSNIIECQCQRCNDGPKEYMGDMPILEDIETVDSTDESDRH</sequence>
<evidence type="ECO:0000256" key="4">
    <source>
        <dbReference type="PROSITE-ProRule" id="PRU00039"/>
    </source>
</evidence>
<dbReference type="SMART" id="SM00832">
    <property type="entry name" value="C8"/>
    <property type="match status" value="2"/>
</dbReference>
<dbReference type="PROSITE" id="PS51233">
    <property type="entry name" value="VWFD"/>
    <property type="match status" value="2"/>
</dbReference>
<keyword evidence="9" id="KW-1185">Reference proteome</keyword>
<accession>A0AAW0X7Y0</accession>
<dbReference type="PROSITE" id="PS50184">
    <property type="entry name" value="VWFC_2"/>
    <property type="match status" value="1"/>
</dbReference>
<dbReference type="InterPro" id="IPR036084">
    <property type="entry name" value="Ser_inhib-like_sf"/>
</dbReference>
<evidence type="ECO:0000259" key="5">
    <source>
        <dbReference type="PROSITE" id="PS01225"/>
    </source>
</evidence>
<evidence type="ECO:0008006" key="10">
    <source>
        <dbReference type="Google" id="ProtNLM"/>
    </source>
</evidence>
<gene>
    <name evidence="8" type="ORF">OTU49_005001</name>
</gene>
<dbReference type="SMART" id="SM00214">
    <property type="entry name" value="VWC"/>
    <property type="match status" value="4"/>
</dbReference>
<comment type="caution">
    <text evidence="4">Lacks conserved residue(s) required for the propagation of feature annotation.</text>
</comment>
<dbReference type="Pfam" id="PF01826">
    <property type="entry name" value="TIL"/>
    <property type="match status" value="2"/>
</dbReference>
<dbReference type="PANTHER" id="PTHR11339">
    <property type="entry name" value="EXTRACELLULAR MATRIX GLYCOPROTEIN RELATED"/>
    <property type="match status" value="1"/>
</dbReference>
<organism evidence="8 9">
    <name type="scientific">Cherax quadricarinatus</name>
    <name type="common">Australian red claw crayfish</name>
    <dbReference type="NCBI Taxonomy" id="27406"/>
    <lineage>
        <taxon>Eukaryota</taxon>
        <taxon>Metazoa</taxon>
        <taxon>Ecdysozoa</taxon>
        <taxon>Arthropoda</taxon>
        <taxon>Crustacea</taxon>
        <taxon>Multicrustacea</taxon>
        <taxon>Malacostraca</taxon>
        <taxon>Eumalacostraca</taxon>
        <taxon>Eucarida</taxon>
        <taxon>Decapoda</taxon>
        <taxon>Pleocyemata</taxon>
        <taxon>Astacidea</taxon>
        <taxon>Parastacoidea</taxon>
        <taxon>Parastacidae</taxon>
        <taxon>Cherax</taxon>
    </lineage>
</organism>
<keyword evidence="3" id="KW-0325">Glycoprotein</keyword>
<dbReference type="PANTHER" id="PTHR11339:SF402">
    <property type="entry name" value="VWFD DOMAIN-CONTAINING PROTEIN"/>
    <property type="match status" value="1"/>
</dbReference>
<feature type="domain" description="VWFC" evidence="6">
    <location>
        <begin position="667"/>
        <end position="735"/>
    </location>
</feature>
<feature type="domain" description="VWFD" evidence="7">
    <location>
        <begin position="339"/>
        <end position="524"/>
    </location>
</feature>
<feature type="domain" description="VWFD" evidence="7">
    <location>
        <begin position="14"/>
        <end position="187"/>
    </location>
</feature>
<evidence type="ECO:0000313" key="8">
    <source>
        <dbReference type="EMBL" id="KAK8736434.1"/>
    </source>
</evidence>
<protein>
    <recommendedName>
        <fullName evidence="10">Hemocytin</fullName>
    </recommendedName>
</protein>
<dbReference type="InterPro" id="IPR001846">
    <property type="entry name" value="VWF_type-D"/>
</dbReference>
<dbReference type="PROSITE" id="PS01225">
    <property type="entry name" value="CTCK_2"/>
    <property type="match status" value="1"/>
</dbReference>
<dbReference type="SUPFAM" id="SSF57567">
    <property type="entry name" value="Serine protease inhibitors"/>
    <property type="match status" value="2"/>
</dbReference>
<dbReference type="InterPro" id="IPR001007">
    <property type="entry name" value="VWF_dom"/>
</dbReference>
<dbReference type="InterPro" id="IPR050780">
    <property type="entry name" value="Mucin_vWF_Thrombospondin_sf"/>
</dbReference>
<proteinExistence type="predicted"/>
<evidence type="ECO:0000259" key="6">
    <source>
        <dbReference type="PROSITE" id="PS50184"/>
    </source>
</evidence>
<evidence type="ECO:0000259" key="7">
    <source>
        <dbReference type="PROSITE" id="PS51233"/>
    </source>
</evidence>
<dbReference type="SMART" id="SM00216">
    <property type="entry name" value="VWD"/>
    <property type="match status" value="2"/>
</dbReference>
<dbReference type="PROSITE" id="PS01185">
    <property type="entry name" value="CTCK_1"/>
    <property type="match status" value="1"/>
</dbReference>
<keyword evidence="1" id="KW-0677">Repeat</keyword>
<dbReference type="InterPro" id="IPR006207">
    <property type="entry name" value="Cys_knot_C"/>
</dbReference>
<dbReference type="SMART" id="SM00041">
    <property type="entry name" value="CT"/>
    <property type="match status" value="1"/>
</dbReference>
<dbReference type="CDD" id="cd19941">
    <property type="entry name" value="TIL"/>
    <property type="match status" value="2"/>
</dbReference>
<evidence type="ECO:0000256" key="3">
    <source>
        <dbReference type="ARBA" id="ARBA00023180"/>
    </source>
</evidence>
<dbReference type="Pfam" id="PF08742">
    <property type="entry name" value="C8"/>
    <property type="match status" value="2"/>
</dbReference>
<dbReference type="InterPro" id="IPR002919">
    <property type="entry name" value="TIL_dom"/>
</dbReference>
<comment type="caution">
    <text evidence="8">The sequence shown here is derived from an EMBL/GenBank/DDBJ whole genome shotgun (WGS) entry which is preliminary data.</text>
</comment>
<dbReference type="Gene3D" id="2.10.25.10">
    <property type="entry name" value="Laminin"/>
    <property type="match status" value="2"/>
</dbReference>
<dbReference type="InterPro" id="IPR014853">
    <property type="entry name" value="VWF/SSPO/ZAN-like_Cys-rich_dom"/>
</dbReference>
<evidence type="ECO:0000313" key="9">
    <source>
        <dbReference type="Proteomes" id="UP001445076"/>
    </source>
</evidence>
<dbReference type="Pfam" id="PF00094">
    <property type="entry name" value="VWD"/>
    <property type="match status" value="2"/>
</dbReference>
<feature type="domain" description="CTCK" evidence="5">
    <location>
        <begin position="1231"/>
        <end position="1329"/>
    </location>
</feature>
<evidence type="ECO:0000256" key="2">
    <source>
        <dbReference type="ARBA" id="ARBA00023157"/>
    </source>
</evidence>
<reference evidence="8 9" key="1">
    <citation type="journal article" date="2024" name="BMC Genomics">
        <title>Genome assembly of redclaw crayfish (Cherax quadricarinatus) provides insights into its immune adaptation and hypoxia tolerance.</title>
        <authorList>
            <person name="Liu Z."/>
            <person name="Zheng J."/>
            <person name="Li H."/>
            <person name="Fang K."/>
            <person name="Wang S."/>
            <person name="He J."/>
            <person name="Zhou D."/>
            <person name="Weng S."/>
            <person name="Chi M."/>
            <person name="Gu Z."/>
            <person name="He J."/>
            <person name="Li F."/>
            <person name="Wang M."/>
        </authorList>
    </citation>
    <scope>NUCLEOTIDE SEQUENCE [LARGE SCALE GENOMIC DNA]</scope>
    <source>
        <strain evidence="8">ZL_2023a</strain>
    </source>
</reference>
<name>A0AAW0X7Y0_CHEQU</name>